<organism evidence="4 5">
    <name type="scientific">Zingiber officinale</name>
    <name type="common">Ginger</name>
    <name type="synonym">Amomum zingiber</name>
    <dbReference type="NCBI Taxonomy" id="94328"/>
    <lineage>
        <taxon>Eukaryota</taxon>
        <taxon>Viridiplantae</taxon>
        <taxon>Streptophyta</taxon>
        <taxon>Embryophyta</taxon>
        <taxon>Tracheophyta</taxon>
        <taxon>Spermatophyta</taxon>
        <taxon>Magnoliopsida</taxon>
        <taxon>Liliopsida</taxon>
        <taxon>Zingiberales</taxon>
        <taxon>Zingiberaceae</taxon>
        <taxon>Zingiber</taxon>
    </lineage>
</organism>
<evidence type="ECO:0000313" key="5">
    <source>
        <dbReference type="Proteomes" id="UP000734854"/>
    </source>
</evidence>
<comment type="caution">
    <text evidence="4">The sequence shown here is derived from an EMBL/GenBank/DDBJ whole genome shotgun (WGS) entry which is preliminary data.</text>
</comment>
<reference evidence="4 5" key="1">
    <citation type="submission" date="2020-08" db="EMBL/GenBank/DDBJ databases">
        <title>Plant Genome Project.</title>
        <authorList>
            <person name="Zhang R.-G."/>
        </authorList>
    </citation>
    <scope>NUCLEOTIDE SEQUENCE [LARGE SCALE GENOMIC DNA]</scope>
    <source>
        <tissue evidence="4">Rhizome</tissue>
    </source>
</reference>
<evidence type="ECO:0000256" key="1">
    <source>
        <dbReference type="ARBA" id="ARBA00004123"/>
    </source>
</evidence>
<dbReference type="AlphaFoldDB" id="A0A8J5LWC8"/>
<sequence length="136" mass="15107">MAANNRKGLTIFDATKEKPRFSGRVSYSSSLGASSVSDSLATTGAESNGRKRKTTPKCQGKILPLFSLNMNPPKVRREKIDERIKLLPNLVPGCSKFLSMKLSTLNSQLEFDMETLLLKDVISFTLFAKSYHYELG</sequence>
<dbReference type="Proteomes" id="UP000734854">
    <property type="component" value="Unassembled WGS sequence"/>
</dbReference>
<feature type="region of interest" description="Disordered" evidence="3">
    <location>
        <begin position="27"/>
        <end position="56"/>
    </location>
</feature>
<comment type="subcellular location">
    <subcellularLocation>
        <location evidence="1">Nucleus</location>
    </subcellularLocation>
</comment>
<evidence type="ECO:0000256" key="2">
    <source>
        <dbReference type="ARBA" id="ARBA00023242"/>
    </source>
</evidence>
<evidence type="ECO:0000256" key="3">
    <source>
        <dbReference type="SAM" id="MobiDB-lite"/>
    </source>
</evidence>
<feature type="compositionally biased region" description="Low complexity" evidence="3">
    <location>
        <begin position="27"/>
        <end position="41"/>
    </location>
</feature>
<keyword evidence="2" id="KW-0539">Nucleus</keyword>
<dbReference type="GO" id="GO:0005634">
    <property type="term" value="C:nucleus"/>
    <property type="evidence" value="ECO:0007669"/>
    <property type="project" value="UniProtKB-SubCell"/>
</dbReference>
<name>A0A8J5LWC8_ZINOF</name>
<dbReference type="PANTHER" id="PTHR12565:SF184">
    <property type="entry name" value="BHLH TRANSCRIPTION FACTOR"/>
    <property type="match status" value="1"/>
</dbReference>
<proteinExistence type="predicted"/>
<gene>
    <name evidence="4" type="ORF">ZIOFF_007264</name>
</gene>
<dbReference type="PANTHER" id="PTHR12565">
    <property type="entry name" value="STEROL REGULATORY ELEMENT-BINDING PROTEIN"/>
    <property type="match status" value="1"/>
</dbReference>
<protein>
    <submittedName>
        <fullName evidence="4">Uncharacterized protein</fullName>
    </submittedName>
</protein>
<evidence type="ECO:0000313" key="4">
    <source>
        <dbReference type="EMBL" id="KAG6533397.1"/>
    </source>
</evidence>
<dbReference type="GO" id="GO:0003700">
    <property type="term" value="F:DNA-binding transcription factor activity"/>
    <property type="evidence" value="ECO:0007669"/>
    <property type="project" value="TreeGrafter"/>
</dbReference>
<dbReference type="InterPro" id="IPR024097">
    <property type="entry name" value="bHLH_ZIP_TF"/>
</dbReference>
<accession>A0A8J5LWC8</accession>
<dbReference type="EMBL" id="JACMSC010000002">
    <property type="protein sequence ID" value="KAG6533397.1"/>
    <property type="molecule type" value="Genomic_DNA"/>
</dbReference>
<keyword evidence="5" id="KW-1185">Reference proteome</keyword>